<dbReference type="GO" id="GO:0016020">
    <property type="term" value="C:membrane"/>
    <property type="evidence" value="ECO:0007669"/>
    <property type="project" value="UniProtKB-SubCell"/>
</dbReference>
<dbReference type="InterPro" id="IPR026046">
    <property type="entry name" value="UBIAD1"/>
</dbReference>
<dbReference type="NCBIfam" id="TIGR02235">
    <property type="entry name" value="menA_cyano-plnt"/>
    <property type="match status" value="1"/>
</dbReference>
<dbReference type="PANTHER" id="PTHR13929:SF0">
    <property type="entry name" value="UBIA PRENYLTRANSFERASE DOMAIN-CONTAINING PROTEIN 1"/>
    <property type="match status" value="1"/>
</dbReference>
<feature type="transmembrane region" description="Helical" evidence="6">
    <location>
        <begin position="159"/>
        <end position="178"/>
    </location>
</feature>
<dbReference type="Pfam" id="PF01040">
    <property type="entry name" value="UbiA"/>
    <property type="match status" value="1"/>
</dbReference>
<evidence type="ECO:0000256" key="6">
    <source>
        <dbReference type="SAM" id="Phobius"/>
    </source>
</evidence>
<dbReference type="PIRSF" id="PIRSF005355">
    <property type="entry name" value="UBIAD1"/>
    <property type="match status" value="1"/>
</dbReference>
<evidence type="ECO:0000256" key="2">
    <source>
        <dbReference type="ARBA" id="ARBA00022679"/>
    </source>
</evidence>
<feature type="transmembrane region" description="Helical" evidence="6">
    <location>
        <begin position="216"/>
        <end position="242"/>
    </location>
</feature>
<dbReference type="STRING" id="554065.E1Z8V4"/>
<name>E1Z8V4_CHLVA</name>
<dbReference type="PANTHER" id="PTHR13929">
    <property type="entry name" value="1,4-DIHYDROXY-2-NAPHTHOATE OCTAPRENYLTRANSFERASE"/>
    <property type="match status" value="1"/>
</dbReference>
<dbReference type="OMA" id="TRWHIAF"/>
<feature type="transmembrane region" description="Helical" evidence="6">
    <location>
        <begin position="269"/>
        <end position="286"/>
    </location>
</feature>
<evidence type="ECO:0000256" key="3">
    <source>
        <dbReference type="ARBA" id="ARBA00022692"/>
    </source>
</evidence>
<sequence length="287" mass="30625">MYSVAWAPILVSAAAAYVQTGAFAPARTLLLCLAATAIIAWLNLSNDVFDSVTGVDKTKPESVVNLLGGDARLVFLLATAMLAAGTGLLFWLLHGVGNPLAARMLYAAIAMGYVYQGPPFRWSYLGLGEPLCFLAFGPLATCAFYFAQVPPAQAVFNQMIVALSGLVGITTTVILFCAHFHQVEGDRKHGKLSPLVRLGTEKATEVLKFVVGFTHIATLAMGLLGVLPFACWTSAMVAYGLAGEMVKLAETNAQNPEGLRPLKFLATRWHIAFSSMLILGLLLSTLM</sequence>
<evidence type="ECO:0000313" key="7">
    <source>
        <dbReference type="EMBL" id="EFN57404.1"/>
    </source>
</evidence>
<organism evidence="8">
    <name type="scientific">Chlorella variabilis</name>
    <name type="common">Green alga</name>
    <dbReference type="NCBI Taxonomy" id="554065"/>
    <lineage>
        <taxon>Eukaryota</taxon>
        <taxon>Viridiplantae</taxon>
        <taxon>Chlorophyta</taxon>
        <taxon>core chlorophytes</taxon>
        <taxon>Trebouxiophyceae</taxon>
        <taxon>Chlorellales</taxon>
        <taxon>Chlorellaceae</taxon>
        <taxon>Chlorella clade</taxon>
        <taxon>Chlorella</taxon>
    </lineage>
</organism>
<evidence type="ECO:0000313" key="8">
    <source>
        <dbReference type="Proteomes" id="UP000008141"/>
    </source>
</evidence>
<dbReference type="CDD" id="cd13962">
    <property type="entry name" value="PT_UbiA_UBIAD1"/>
    <property type="match status" value="1"/>
</dbReference>
<dbReference type="InterPro" id="IPR000537">
    <property type="entry name" value="UbiA_prenyltransferase"/>
</dbReference>
<dbReference type="GeneID" id="17357170"/>
<dbReference type="GO" id="GO:0009234">
    <property type="term" value="P:menaquinone biosynthetic process"/>
    <property type="evidence" value="ECO:0007669"/>
    <property type="project" value="TreeGrafter"/>
</dbReference>
<dbReference type="GO" id="GO:0004659">
    <property type="term" value="F:prenyltransferase activity"/>
    <property type="evidence" value="ECO:0007669"/>
    <property type="project" value="InterPro"/>
</dbReference>
<dbReference type="InParanoid" id="E1Z8V4"/>
<feature type="transmembrane region" description="Helical" evidence="6">
    <location>
        <begin position="127"/>
        <end position="147"/>
    </location>
</feature>
<keyword evidence="2" id="KW-0808">Transferase</keyword>
<reference evidence="7 8" key="1">
    <citation type="journal article" date="2010" name="Plant Cell">
        <title>The Chlorella variabilis NC64A genome reveals adaptation to photosymbiosis, coevolution with viruses, and cryptic sex.</title>
        <authorList>
            <person name="Blanc G."/>
            <person name="Duncan G."/>
            <person name="Agarkova I."/>
            <person name="Borodovsky M."/>
            <person name="Gurnon J."/>
            <person name="Kuo A."/>
            <person name="Lindquist E."/>
            <person name="Lucas S."/>
            <person name="Pangilinan J."/>
            <person name="Polle J."/>
            <person name="Salamov A."/>
            <person name="Terry A."/>
            <person name="Yamada T."/>
            <person name="Dunigan D.D."/>
            <person name="Grigoriev I.V."/>
            <person name="Claverie J.M."/>
            <person name="Van Etten J.L."/>
        </authorList>
    </citation>
    <scope>NUCLEOTIDE SEQUENCE [LARGE SCALE GENOMIC DNA]</scope>
    <source>
        <strain evidence="7 8">NC64A</strain>
    </source>
</reference>
<keyword evidence="8" id="KW-1185">Reference proteome</keyword>
<gene>
    <name evidence="7" type="ORF">CHLNCDRAFT_48633</name>
</gene>
<comment type="subcellular location">
    <subcellularLocation>
        <location evidence="1">Membrane</location>
        <topology evidence="1">Multi-pass membrane protein</topology>
    </subcellularLocation>
</comment>
<accession>E1Z8V4</accession>
<keyword evidence="4 6" id="KW-1133">Transmembrane helix</keyword>
<dbReference type="Proteomes" id="UP000008141">
    <property type="component" value="Unassembled WGS sequence"/>
</dbReference>
<dbReference type="FunCoup" id="E1Z8V4">
    <property type="interactions" value="584"/>
</dbReference>
<dbReference type="RefSeq" id="XP_005849506.1">
    <property type="nucleotide sequence ID" value="XM_005849444.1"/>
</dbReference>
<evidence type="ECO:0000256" key="4">
    <source>
        <dbReference type="ARBA" id="ARBA00022989"/>
    </source>
</evidence>
<feature type="transmembrane region" description="Helical" evidence="6">
    <location>
        <begin position="73"/>
        <end position="93"/>
    </location>
</feature>
<dbReference type="GO" id="GO:0042372">
    <property type="term" value="P:phylloquinone biosynthetic process"/>
    <property type="evidence" value="ECO:0007669"/>
    <property type="project" value="InterPro"/>
</dbReference>
<evidence type="ECO:0000256" key="5">
    <source>
        <dbReference type="ARBA" id="ARBA00023136"/>
    </source>
</evidence>
<dbReference type="InterPro" id="IPR011937">
    <property type="entry name" value="DHNA_phytyltransferase_MenA"/>
</dbReference>
<proteinExistence type="inferred from homology"/>
<dbReference type="EMBL" id="GL433839">
    <property type="protein sequence ID" value="EFN57404.1"/>
    <property type="molecule type" value="Genomic_DNA"/>
</dbReference>
<protein>
    <recommendedName>
        <fullName evidence="9">1,4-dihydroxy-2-naphthoate phytyltransferase</fullName>
    </recommendedName>
</protein>
<feature type="transmembrane region" description="Helical" evidence="6">
    <location>
        <begin position="26"/>
        <end position="44"/>
    </location>
</feature>
<dbReference type="OrthoDB" id="5263at2759"/>
<evidence type="ECO:0008006" key="9">
    <source>
        <dbReference type="Google" id="ProtNLM"/>
    </source>
</evidence>
<evidence type="ECO:0000256" key="1">
    <source>
        <dbReference type="ARBA" id="ARBA00004141"/>
    </source>
</evidence>
<keyword evidence="5 6" id="KW-0472">Membrane</keyword>
<dbReference type="HAMAP" id="MF_01938">
    <property type="entry name" value="MenA_2"/>
    <property type="match status" value="1"/>
</dbReference>
<dbReference type="eggNOG" id="KOG4581">
    <property type="taxonomic scope" value="Eukaryota"/>
</dbReference>
<dbReference type="AlphaFoldDB" id="E1Z8V4"/>
<keyword evidence="3 6" id="KW-0812">Transmembrane</keyword>
<dbReference type="KEGG" id="cvr:CHLNCDRAFT_48633"/>